<evidence type="ECO:0000313" key="2">
    <source>
        <dbReference type="Proteomes" id="UP001623232"/>
    </source>
</evidence>
<keyword evidence="2" id="KW-1185">Reference proteome</keyword>
<protein>
    <submittedName>
        <fullName evidence="1">Uncharacterized protein</fullName>
    </submittedName>
</protein>
<gene>
    <name evidence="1" type="ORF">QEZ52_08530</name>
</gene>
<reference evidence="1 2" key="1">
    <citation type="submission" date="2023-04" db="EMBL/GenBank/DDBJ databases">
        <title>Complete genome sequence of Alisedimentitalea scapharcae.</title>
        <authorList>
            <person name="Rong J.-C."/>
            <person name="Yi M.-L."/>
            <person name="Zhao Q."/>
        </authorList>
    </citation>
    <scope>NUCLEOTIDE SEQUENCE [LARGE SCALE GENOMIC DNA]</scope>
    <source>
        <strain evidence="1 2">KCTC 42119</strain>
    </source>
</reference>
<dbReference type="InterPro" id="IPR010982">
    <property type="entry name" value="Lambda_DNA-bd_dom_sf"/>
</dbReference>
<dbReference type="RefSeq" id="WP_406649440.1">
    <property type="nucleotide sequence ID" value="NZ_CP123584.1"/>
</dbReference>
<sequence length="66" mass="7386">MPLKYSSPRLTSKLAANIKWLWQNTPLNQAQIAALLGALNQGRVSEVINGHRFKNVGPRKFEGRQA</sequence>
<evidence type="ECO:0000313" key="1">
    <source>
        <dbReference type="EMBL" id="WZK90576.1"/>
    </source>
</evidence>
<dbReference type="EMBL" id="CP123584">
    <property type="protein sequence ID" value="WZK90576.1"/>
    <property type="molecule type" value="Genomic_DNA"/>
</dbReference>
<dbReference type="Proteomes" id="UP001623232">
    <property type="component" value="Chromosome"/>
</dbReference>
<name>A0ABZ2Y0Y0_9RHOB</name>
<accession>A0ABZ2Y0Y0</accession>
<proteinExistence type="predicted"/>
<organism evidence="1 2">
    <name type="scientific">Aliisedimentitalea scapharcae</name>
    <dbReference type="NCBI Taxonomy" id="1524259"/>
    <lineage>
        <taxon>Bacteria</taxon>
        <taxon>Pseudomonadati</taxon>
        <taxon>Pseudomonadota</taxon>
        <taxon>Alphaproteobacteria</taxon>
        <taxon>Rhodobacterales</taxon>
        <taxon>Roseobacteraceae</taxon>
        <taxon>Aliisedimentitalea</taxon>
    </lineage>
</organism>
<dbReference type="Gene3D" id="1.10.260.40">
    <property type="entry name" value="lambda repressor-like DNA-binding domains"/>
    <property type="match status" value="1"/>
</dbReference>